<dbReference type="Proteomes" id="UP000444721">
    <property type="component" value="Unassembled WGS sequence"/>
</dbReference>
<dbReference type="GeneID" id="68119549"/>
<dbReference type="OrthoDB" id="5951542at2759"/>
<feature type="compositionally biased region" description="Polar residues" evidence="1">
    <location>
        <begin position="20"/>
        <end position="32"/>
    </location>
</feature>
<evidence type="ECO:0000256" key="1">
    <source>
        <dbReference type="SAM" id="MobiDB-lite"/>
    </source>
</evidence>
<dbReference type="VEuPathDB" id="AmoebaDB:NF0053090"/>
<protein>
    <recommendedName>
        <fullName evidence="2">B30.2/SPRY domain-containing protein</fullName>
    </recommendedName>
</protein>
<evidence type="ECO:0000259" key="2">
    <source>
        <dbReference type="PROSITE" id="PS50188"/>
    </source>
</evidence>
<dbReference type="VEuPathDB" id="AmoebaDB:FDP41_012334"/>
<feature type="compositionally biased region" description="Polar residues" evidence="1">
    <location>
        <begin position="1"/>
        <end position="13"/>
    </location>
</feature>
<gene>
    <name evidence="3" type="ORF">FDP41_012334</name>
</gene>
<name>A0A6A5BWP0_NAEFO</name>
<organism evidence="3 4">
    <name type="scientific">Naegleria fowleri</name>
    <name type="common">Brain eating amoeba</name>
    <dbReference type="NCBI Taxonomy" id="5763"/>
    <lineage>
        <taxon>Eukaryota</taxon>
        <taxon>Discoba</taxon>
        <taxon>Heterolobosea</taxon>
        <taxon>Tetramitia</taxon>
        <taxon>Eutetramitia</taxon>
        <taxon>Vahlkampfiidae</taxon>
        <taxon>Naegleria</taxon>
    </lineage>
</organism>
<dbReference type="InterPro" id="IPR043136">
    <property type="entry name" value="B30.2/SPRY_sf"/>
</dbReference>
<dbReference type="CDD" id="cd11709">
    <property type="entry name" value="SPRY"/>
    <property type="match status" value="1"/>
</dbReference>
<feature type="domain" description="B30.2/SPRY" evidence="2">
    <location>
        <begin position="205"/>
        <end position="396"/>
    </location>
</feature>
<evidence type="ECO:0000313" key="3">
    <source>
        <dbReference type="EMBL" id="KAF0981677.1"/>
    </source>
</evidence>
<feature type="region of interest" description="Disordered" evidence="1">
    <location>
        <begin position="1"/>
        <end position="32"/>
    </location>
</feature>
<dbReference type="InterPro" id="IPR003877">
    <property type="entry name" value="SPRY_dom"/>
</dbReference>
<dbReference type="InterPro" id="IPR001870">
    <property type="entry name" value="B30.2/SPRY"/>
</dbReference>
<dbReference type="Gene3D" id="2.60.120.920">
    <property type="match status" value="1"/>
</dbReference>
<proteinExistence type="predicted"/>
<dbReference type="Pfam" id="PF00646">
    <property type="entry name" value="F-box"/>
    <property type="match status" value="1"/>
</dbReference>
<dbReference type="InterPro" id="IPR013320">
    <property type="entry name" value="ConA-like_dom_sf"/>
</dbReference>
<accession>A0A6A5BWP0</accession>
<dbReference type="SUPFAM" id="SSF81383">
    <property type="entry name" value="F-box domain"/>
    <property type="match status" value="1"/>
</dbReference>
<dbReference type="InterPro" id="IPR036047">
    <property type="entry name" value="F-box-like_dom_sf"/>
</dbReference>
<dbReference type="RefSeq" id="XP_044566390.1">
    <property type="nucleotide sequence ID" value="XM_044702842.1"/>
</dbReference>
<dbReference type="Pfam" id="PF00622">
    <property type="entry name" value="SPRY"/>
    <property type="match status" value="1"/>
</dbReference>
<sequence length="463" mass="53672">MKEKPSQTAQTSNERYHPYNESNTKANGRSTPNHVSKIVDSHGHSDRIASLSEVPQNDHQPTLNVSMMDDEQLDELNVSHRIYSIHEDITSTPTPEEYISDLAKFDSPSQDIVIYMCGQLIPYDIIMYILRFLDLRNIVMARLLSKKLCQQIEEDRNGILWKHVTKRHEWLSNLYNKNLILMLNKRKHKWMRFLSIFAENECEWENSPNYHEDVANKLILCSNPFEASEIVQGKTISSTTSKKYTALMMDELKNVSCASSYPITCNTVKFFEVTVDKKSLDWNIGIGLAQKDFLLSKRKFVGFNAQNFGYSSNGYMRHYCTRTQSNYVQHAGFPSYGSGDRIGILVDMPSGNINIYLNGRYLYKFEKVLLDHQIPLRVVVTLHKRCDQVTLSHQQDCMFDVDSLVQIYDSVEESFEFYMNGLKKAKENFMNQVHHLLSTCDRVEVYEMLTSLISTKLFGYSER</sequence>
<comment type="caution">
    <text evidence="3">The sequence shown here is derived from an EMBL/GenBank/DDBJ whole genome shotgun (WGS) entry which is preliminary data.</text>
</comment>
<reference evidence="3 4" key="1">
    <citation type="journal article" date="2019" name="Sci. Rep.">
        <title>Nanopore sequencing improves the draft genome of the human pathogenic amoeba Naegleria fowleri.</title>
        <authorList>
            <person name="Liechti N."/>
            <person name="Schurch N."/>
            <person name="Bruggmann R."/>
            <person name="Wittwer M."/>
        </authorList>
    </citation>
    <scope>NUCLEOTIDE SEQUENCE [LARGE SCALE GENOMIC DNA]</scope>
    <source>
        <strain evidence="3 4">ATCC 30894</strain>
    </source>
</reference>
<evidence type="ECO:0000313" key="4">
    <source>
        <dbReference type="Proteomes" id="UP000444721"/>
    </source>
</evidence>
<dbReference type="SUPFAM" id="SSF49899">
    <property type="entry name" value="Concanavalin A-like lectins/glucanases"/>
    <property type="match status" value="1"/>
</dbReference>
<dbReference type="VEuPathDB" id="AmoebaDB:NfTy_039680"/>
<keyword evidence="4" id="KW-1185">Reference proteome</keyword>
<dbReference type="PROSITE" id="PS50188">
    <property type="entry name" value="B302_SPRY"/>
    <property type="match status" value="1"/>
</dbReference>
<dbReference type="AlphaFoldDB" id="A0A6A5BWP0"/>
<dbReference type="EMBL" id="VFQX01000013">
    <property type="protein sequence ID" value="KAF0981677.1"/>
    <property type="molecule type" value="Genomic_DNA"/>
</dbReference>
<dbReference type="InterPro" id="IPR001810">
    <property type="entry name" value="F-box_dom"/>
</dbReference>
<dbReference type="OMA" id="KHKWMRF"/>